<protein>
    <submittedName>
        <fullName evidence="2">Uncharacterized protein</fullName>
    </submittedName>
</protein>
<accession>A0A9E7EBJ6</accession>
<name>A0A9E7EBJ6_9LILI</name>
<evidence type="ECO:0000256" key="1">
    <source>
        <dbReference type="SAM" id="MobiDB-lite"/>
    </source>
</evidence>
<dbReference type="EMBL" id="CP097502">
    <property type="protein sequence ID" value="URD73958.1"/>
    <property type="molecule type" value="Genomic_DNA"/>
</dbReference>
<proteinExistence type="predicted"/>
<organism evidence="2 3">
    <name type="scientific">Musa troglodytarum</name>
    <name type="common">fe'i banana</name>
    <dbReference type="NCBI Taxonomy" id="320322"/>
    <lineage>
        <taxon>Eukaryota</taxon>
        <taxon>Viridiplantae</taxon>
        <taxon>Streptophyta</taxon>
        <taxon>Embryophyta</taxon>
        <taxon>Tracheophyta</taxon>
        <taxon>Spermatophyta</taxon>
        <taxon>Magnoliopsida</taxon>
        <taxon>Liliopsida</taxon>
        <taxon>Zingiberales</taxon>
        <taxon>Musaceae</taxon>
        <taxon>Musa</taxon>
    </lineage>
</organism>
<reference evidence="2" key="1">
    <citation type="submission" date="2022-05" db="EMBL/GenBank/DDBJ databases">
        <title>The Musa troglodytarum L. genome provides insights into the mechanism of non-climacteric behaviour and enrichment of carotenoids.</title>
        <authorList>
            <person name="Wang J."/>
        </authorList>
    </citation>
    <scope>NUCLEOTIDE SEQUENCE</scope>
    <source>
        <tissue evidence="2">Leaf</tissue>
    </source>
</reference>
<feature type="region of interest" description="Disordered" evidence="1">
    <location>
        <begin position="205"/>
        <end position="241"/>
    </location>
</feature>
<dbReference type="AlphaFoldDB" id="A0A9E7EBJ6"/>
<gene>
    <name evidence="2" type="ORF">MUK42_33851</name>
</gene>
<evidence type="ECO:0000313" key="2">
    <source>
        <dbReference type="EMBL" id="URD73958.1"/>
    </source>
</evidence>
<sequence length="241" mass="26673">MQGLIHNRSLNRSYLWMKCKPTSIAISSGMDFQSSMTLFGSPTAERIAKVDVPKEATWHWRHNVPDKSSIVICLRRISSTPLQLQAFHQLARMAVRNDQLFNNACVSASSLLCLMSAVSEEQSGEGTQAAFGIGIQLLHVEPDSMATVDCLTKKSLLKYTAANVINDILNLALGYPCFVREAAPQLLLAQHVLQAVKLRSKVSFPTPSMDEAPNRKPPVSFNPPVPRLRGLNECKKPFQKT</sequence>
<evidence type="ECO:0000313" key="3">
    <source>
        <dbReference type="Proteomes" id="UP001055439"/>
    </source>
</evidence>
<dbReference type="Proteomes" id="UP001055439">
    <property type="component" value="Chromosome 1"/>
</dbReference>
<keyword evidence="3" id="KW-1185">Reference proteome</keyword>
<feature type="compositionally biased region" description="Basic and acidic residues" evidence="1">
    <location>
        <begin position="230"/>
        <end position="241"/>
    </location>
</feature>